<evidence type="ECO:0000313" key="2">
    <source>
        <dbReference type="EMBL" id="NGZ84923.1"/>
    </source>
</evidence>
<proteinExistence type="predicted"/>
<keyword evidence="3" id="KW-1185">Reference proteome</keyword>
<feature type="compositionally biased region" description="Low complexity" evidence="1">
    <location>
        <begin position="143"/>
        <end position="158"/>
    </location>
</feature>
<dbReference type="EMBL" id="JAADJT010000005">
    <property type="protein sequence ID" value="NGZ84923.1"/>
    <property type="molecule type" value="Genomic_DNA"/>
</dbReference>
<comment type="caution">
    <text evidence="2">The sequence shown here is derived from an EMBL/GenBank/DDBJ whole genome shotgun (WGS) entry which is preliminary data.</text>
</comment>
<gene>
    <name evidence="2" type="ORF">GW587_11745</name>
</gene>
<evidence type="ECO:0008006" key="4">
    <source>
        <dbReference type="Google" id="ProtNLM"/>
    </source>
</evidence>
<reference evidence="3" key="1">
    <citation type="submission" date="2023-07" db="EMBL/GenBank/DDBJ databases">
        <title>Duganella aceri sp. nov., isolated from tree sap.</title>
        <authorList>
            <person name="Kim I.S."/>
        </authorList>
    </citation>
    <scope>NUCLEOTIDE SEQUENCE [LARGE SCALE GENOMIC DNA]</scope>
    <source>
        <strain evidence="3">SAP-35</strain>
    </source>
</reference>
<dbReference type="Proteomes" id="UP000666369">
    <property type="component" value="Unassembled WGS sequence"/>
</dbReference>
<evidence type="ECO:0000313" key="3">
    <source>
        <dbReference type="Proteomes" id="UP000666369"/>
    </source>
</evidence>
<dbReference type="Gene3D" id="1.25.40.10">
    <property type="entry name" value="Tetratricopeptide repeat domain"/>
    <property type="match status" value="1"/>
</dbReference>
<dbReference type="InterPro" id="IPR011990">
    <property type="entry name" value="TPR-like_helical_dom_sf"/>
</dbReference>
<organism evidence="2 3">
    <name type="scientific">Duganella aceris</name>
    <dbReference type="NCBI Taxonomy" id="2703883"/>
    <lineage>
        <taxon>Bacteria</taxon>
        <taxon>Pseudomonadati</taxon>
        <taxon>Pseudomonadota</taxon>
        <taxon>Betaproteobacteria</taxon>
        <taxon>Burkholderiales</taxon>
        <taxon>Oxalobacteraceae</taxon>
        <taxon>Telluria group</taxon>
        <taxon>Duganella</taxon>
    </lineage>
</organism>
<dbReference type="SUPFAM" id="SSF48452">
    <property type="entry name" value="TPR-like"/>
    <property type="match status" value="1"/>
</dbReference>
<protein>
    <recommendedName>
        <fullName evidence="4">Tetratricopeptide repeat protein</fullName>
    </recommendedName>
</protein>
<name>A0ABX0FK71_9BURK</name>
<feature type="region of interest" description="Disordered" evidence="1">
    <location>
        <begin position="118"/>
        <end position="158"/>
    </location>
</feature>
<sequence>MLAQAGSASGTGQKEQAVTLWKQAAVAYPTDKSPWLSIAQTRYEAGQYGDAIINAQEVLVRDPNDTLANSIIAISGLRLSTRSLADLSRQNNLSGSIRTESQDLAKLLRESLGESVLVPPAPAPTPAAAPARGKVAAKKAGGKAKAADSSADPFDALK</sequence>
<evidence type="ECO:0000256" key="1">
    <source>
        <dbReference type="SAM" id="MobiDB-lite"/>
    </source>
</evidence>
<accession>A0ABX0FK71</accession>